<sequence>MPIREQTKHLRAGLPGPWRDLLPSMLGAVAEHYVQTTVGPKPSPPYTGQPSGLAPHPGARRDTGIRRRAATTINPAWSTQKRREAHFYAKPRTVPYRRYGLPMSTDRWSAMGETPRALPAAERQSIHSYQPRTAVASEHWLVIREFVIEVMEETIVDSISTPDTYMASVARYVDWCHRVMGLELDRQEIFDRELIAYYAMSATDHLNRNAKGAVRSRLLWVGDHLIEGGIRPRTMERLCRVPATAPYRPDEVSRLKMWASSQSTVYMRHACWTALAYGLGAGLTAAELAQLRREDVQETEHGVIVTVAGGRMPREVVMLAEWEDHALVLADSVAPGAYIFKPDAKNRHGGMAGYALHKSKARTEGLSINLARMRITWMVRVLEAGCPMPVFLNIAGLKTLTGLEKIIPYLDDATAEESAALLRDYDATRKARYRKENAEHCKRMRRERKQVRASFAEQVRQR</sequence>
<evidence type="ECO:0000313" key="3">
    <source>
        <dbReference type="Proteomes" id="UP000310458"/>
    </source>
</evidence>
<evidence type="ECO:0008006" key="4">
    <source>
        <dbReference type="Google" id="ProtNLM"/>
    </source>
</evidence>
<evidence type="ECO:0000256" key="1">
    <source>
        <dbReference type="SAM" id="MobiDB-lite"/>
    </source>
</evidence>
<proteinExistence type="predicted"/>
<accession>A0A5R9BDD8</accession>
<dbReference type="OrthoDB" id="5189518at2"/>
<dbReference type="Proteomes" id="UP000310458">
    <property type="component" value="Unassembled WGS sequence"/>
</dbReference>
<keyword evidence="3" id="KW-1185">Reference proteome</keyword>
<reference evidence="2 3" key="1">
    <citation type="submission" date="2019-05" db="EMBL/GenBank/DDBJ databases">
        <title>Nesterenkonia sp. GY074 isolated from the Southern Atlantic Ocean.</title>
        <authorList>
            <person name="Zhang G."/>
        </authorList>
    </citation>
    <scope>NUCLEOTIDE SEQUENCE [LARGE SCALE GENOMIC DNA]</scope>
    <source>
        <strain evidence="2 3">GY074</strain>
    </source>
</reference>
<dbReference type="GO" id="GO:0003677">
    <property type="term" value="F:DNA binding"/>
    <property type="evidence" value="ECO:0007669"/>
    <property type="project" value="InterPro"/>
</dbReference>
<dbReference type="RefSeq" id="WP_138252333.1">
    <property type="nucleotide sequence ID" value="NZ_VAVZ01000008.1"/>
</dbReference>
<gene>
    <name evidence="2" type="ORF">FEF26_04425</name>
</gene>
<comment type="caution">
    <text evidence="2">The sequence shown here is derived from an EMBL/GenBank/DDBJ whole genome shotgun (WGS) entry which is preliminary data.</text>
</comment>
<evidence type="ECO:0000313" key="2">
    <source>
        <dbReference type="EMBL" id="TLP98645.1"/>
    </source>
</evidence>
<organism evidence="2 3">
    <name type="scientific">Nesterenkonia salmonea</name>
    <dbReference type="NCBI Taxonomy" id="1804987"/>
    <lineage>
        <taxon>Bacteria</taxon>
        <taxon>Bacillati</taxon>
        <taxon>Actinomycetota</taxon>
        <taxon>Actinomycetes</taxon>
        <taxon>Micrococcales</taxon>
        <taxon>Micrococcaceae</taxon>
        <taxon>Nesterenkonia</taxon>
    </lineage>
</organism>
<dbReference type="InterPro" id="IPR011010">
    <property type="entry name" value="DNA_brk_join_enz"/>
</dbReference>
<protein>
    <recommendedName>
        <fullName evidence="4">Tyr recombinase domain-containing protein</fullName>
    </recommendedName>
</protein>
<dbReference type="SUPFAM" id="SSF56349">
    <property type="entry name" value="DNA breaking-rejoining enzymes"/>
    <property type="match status" value="1"/>
</dbReference>
<dbReference type="AlphaFoldDB" id="A0A5R9BDD8"/>
<feature type="region of interest" description="Disordered" evidence="1">
    <location>
        <begin position="36"/>
        <end position="62"/>
    </location>
</feature>
<name>A0A5R9BDD8_9MICC</name>
<dbReference type="EMBL" id="VAVZ01000008">
    <property type="protein sequence ID" value="TLP98645.1"/>
    <property type="molecule type" value="Genomic_DNA"/>
</dbReference>